<keyword evidence="2" id="KW-1185">Reference proteome</keyword>
<dbReference type="OrthoDB" id="9394130at2759"/>
<name>A0A094NEQ2_PODCR</name>
<feature type="non-terminal residue" evidence="1">
    <location>
        <position position="223"/>
    </location>
</feature>
<evidence type="ECO:0000313" key="1">
    <source>
        <dbReference type="EMBL" id="KFZ65021.1"/>
    </source>
</evidence>
<accession>A0A094NEQ2</accession>
<dbReference type="Proteomes" id="UP000053854">
    <property type="component" value="Unassembled WGS sequence"/>
</dbReference>
<dbReference type="AlphaFoldDB" id="A0A094NEQ2"/>
<feature type="non-terminal residue" evidence="1">
    <location>
        <position position="1"/>
    </location>
</feature>
<dbReference type="EMBL" id="KL273092">
    <property type="protein sequence ID" value="KFZ65021.1"/>
    <property type="molecule type" value="Genomic_DNA"/>
</dbReference>
<reference evidence="1 2" key="1">
    <citation type="submission" date="2014-04" db="EMBL/GenBank/DDBJ databases">
        <title>Genome evolution of avian class.</title>
        <authorList>
            <person name="Zhang G."/>
            <person name="Li C."/>
        </authorList>
    </citation>
    <scope>NUCLEOTIDE SEQUENCE [LARGE SCALE GENOMIC DNA]</scope>
    <source>
        <strain evidence="1">BGI_N338</strain>
    </source>
</reference>
<evidence type="ECO:0000313" key="2">
    <source>
        <dbReference type="Proteomes" id="UP000053854"/>
    </source>
</evidence>
<sequence>HMCPLVKTEYIYEDDSNNSPQVVTKEIPFTATELAKLWRDLARTARESETEYGWRISLSGGDGIMLSEKEAEGYWGPGIFLTTGNCCAPWSLSQRTAWGVGLNPLERRDPLAITGSVDQLLESVQKVACLQMMYDQELKPNLSSPTLLPEDPERMTPLIRGLPDSPRPIRIQLQGRIQNVPREEQIAAAEGMVTPEQRRWRKKVWTWGEIVQELTNYVRRTPP</sequence>
<proteinExistence type="predicted"/>
<organism evidence="1 2">
    <name type="scientific">Podiceps cristatus</name>
    <name type="common">Great crested grebe</name>
    <dbReference type="NCBI Taxonomy" id="345573"/>
    <lineage>
        <taxon>Eukaryota</taxon>
        <taxon>Metazoa</taxon>
        <taxon>Chordata</taxon>
        <taxon>Craniata</taxon>
        <taxon>Vertebrata</taxon>
        <taxon>Euteleostomi</taxon>
        <taxon>Archelosauria</taxon>
        <taxon>Archosauria</taxon>
        <taxon>Dinosauria</taxon>
        <taxon>Saurischia</taxon>
        <taxon>Theropoda</taxon>
        <taxon>Coelurosauria</taxon>
        <taxon>Aves</taxon>
        <taxon>Neognathae</taxon>
        <taxon>Neoaves</taxon>
        <taxon>Mirandornithes</taxon>
        <taxon>Podicipediformes</taxon>
        <taxon>Podicipedidae</taxon>
        <taxon>Podiceps</taxon>
    </lineage>
</organism>
<protein>
    <submittedName>
        <fullName evidence="1">Uncharacterized protein</fullName>
    </submittedName>
</protein>
<gene>
    <name evidence="1" type="ORF">N338_01881</name>
</gene>